<dbReference type="OrthoDB" id="2744793at2759"/>
<feature type="transmembrane region" description="Helical" evidence="1">
    <location>
        <begin position="41"/>
        <end position="58"/>
    </location>
</feature>
<feature type="transmembrane region" description="Helical" evidence="1">
    <location>
        <begin position="164"/>
        <end position="186"/>
    </location>
</feature>
<sequence length="387" mass="43024">MLHDPLRRSSLDSDTAQQIQIGIHTITDTTRKFLVNAEVESAFWGCYVLLFIMAVQIQCKNGLKSFHGRIIFGVTCLLFISSTSLWAMDLVLNRELTDIALSIYDDPSASPEEWLVSVEDKIGQVAHRTNSLLLPRQLLFVLNMVISDAVVIWRTYAIWNRRRAFISLPVISLLAALGFAFVQLFVCDLELLKHGSTTTRICNMRMPMFITFILSLFTNFLSTSLIAVRAWFLRGFMRQSLGSNSPSTRAQRILGLLVESGLIYFFLMSAACFIGNISIIIPRVAIGSLSELAFTVSAFAGMINQLMGIYPTSIIVLVSLGQTFTAMSTYHTSNVVVSRIRFAEDASRSDTTCNRAGDSESLMDDEVPRVRLSDFTSLHKTPGGNGS</sequence>
<dbReference type="AlphaFoldDB" id="A0A8H5D6J6"/>
<comment type="caution">
    <text evidence="2">The sequence shown here is derived from an EMBL/GenBank/DDBJ whole genome shotgun (WGS) entry which is preliminary data.</text>
</comment>
<dbReference type="Proteomes" id="UP000559256">
    <property type="component" value="Unassembled WGS sequence"/>
</dbReference>
<feature type="transmembrane region" description="Helical" evidence="1">
    <location>
        <begin position="253"/>
        <end position="281"/>
    </location>
</feature>
<evidence type="ECO:0000313" key="3">
    <source>
        <dbReference type="Proteomes" id="UP000559256"/>
    </source>
</evidence>
<gene>
    <name evidence="2" type="ORF">D9758_008607</name>
</gene>
<reference evidence="2 3" key="1">
    <citation type="journal article" date="2020" name="ISME J.">
        <title>Uncovering the hidden diversity of litter-decomposition mechanisms in mushroom-forming fungi.</title>
        <authorList>
            <person name="Floudas D."/>
            <person name="Bentzer J."/>
            <person name="Ahren D."/>
            <person name="Johansson T."/>
            <person name="Persson P."/>
            <person name="Tunlid A."/>
        </authorList>
    </citation>
    <scope>NUCLEOTIDE SEQUENCE [LARGE SCALE GENOMIC DNA]</scope>
    <source>
        <strain evidence="2 3">CBS 291.85</strain>
    </source>
</reference>
<dbReference type="EMBL" id="JAACJM010000062">
    <property type="protein sequence ID" value="KAF5353663.1"/>
    <property type="molecule type" value="Genomic_DNA"/>
</dbReference>
<proteinExistence type="predicted"/>
<accession>A0A8H5D6J6</accession>
<organism evidence="2 3">
    <name type="scientific">Tetrapyrgos nigripes</name>
    <dbReference type="NCBI Taxonomy" id="182062"/>
    <lineage>
        <taxon>Eukaryota</taxon>
        <taxon>Fungi</taxon>
        <taxon>Dikarya</taxon>
        <taxon>Basidiomycota</taxon>
        <taxon>Agaricomycotina</taxon>
        <taxon>Agaricomycetes</taxon>
        <taxon>Agaricomycetidae</taxon>
        <taxon>Agaricales</taxon>
        <taxon>Marasmiineae</taxon>
        <taxon>Marasmiaceae</taxon>
        <taxon>Tetrapyrgos</taxon>
    </lineage>
</organism>
<keyword evidence="3" id="KW-1185">Reference proteome</keyword>
<evidence type="ECO:0000256" key="1">
    <source>
        <dbReference type="SAM" id="Phobius"/>
    </source>
</evidence>
<feature type="transmembrane region" description="Helical" evidence="1">
    <location>
        <begin position="70"/>
        <end position="88"/>
    </location>
</feature>
<keyword evidence="1" id="KW-0472">Membrane</keyword>
<feature type="transmembrane region" description="Helical" evidence="1">
    <location>
        <begin position="206"/>
        <end position="232"/>
    </location>
</feature>
<feature type="transmembrane region" description="Helical" evidence="1">
    <location>
        <begin position="293"/>
        <end position="318"/>
    </location>
</feature>
<keyword evidence="1" id="KW-1133">Transmembrane helix</keyword>
<protein>
    <submittedName>
        <fullName evidence="2">Uncharacterized protein</fullName>
    </submittedName>
</protein>
<keyword evidence="1" id="KW-0812">Transmembrane</keyword>
<name>A0A8H5D6J6_9AGAR</name>
<evidence type="ECO:0000313" key="2">
    <source>
        <dbReference type="EMBL" id="KAF5353663.1"/>
    </source>
</evidence>